<gene>
    <name evidence="4" type="ORF">MNBD_ALPHA09-2128</name>
</gene>
<name>A0A3B0TY21_9ZZZZ</name>
<feature type="region of interest" description="Disordered" evidence="2">
    <location>
        <begin position="613"/>
        <end position="655"/>
    </location>
</feature>
<dbReference type="AlphaFoldDB" id="A0A3B0TY21"/>
<feature type="region of interest" description="Disordered" evidence="2">
    <location>
        <begin position="1"/>
        <end position="97"/>
    </location>
</feature>
<dbReference type="Gene3D" id="1.10.101.10">
    <property type="entry name" value="PGBD-like superfamily/PGBD"/>
    <property type="match status" value="1"/>
</dbReference>
<sequence length="1181" mass="124707">MKPGVPWSVKGIEPQARETAKDAAHKAGLTLGQWLNQTILEQERDRSGSKPAKGSSSGKSAAAKTASRKTSPKTARKPVSSKPKSRRLTQGSDGVDARLEELSRKLDRLVAPAQFQAEPPQPEPETQPLLRTDDLIGHMKLAEHKTDTAIKAIRQDMTRIAEHIDRHPPAVGAGLPALEKSLADMVDHIELTDRHNSDVLRTIQARLSDLSGRMDEQGSGADRDAIAAIEHRLGSIVARLEDTDQIPGGKTYQALEAQISVLNDHMRKSEDPNRSSPAVATLEARLSQFADRLSATEQSIPDRAEFDTLKARLSALQNDMTKIPAPIFPSAVQVLETRLGTLAGEIDALRDSSVNPTRIDDIGNHLEELQNRMRRTEQGLGNAPDLKTVEARFDEVQQRIRATEQGLAKCADTEKLERRLTELSQRLENSLANERTDPAVAQIEARIDDIVRRLDQGESDLDGSVFKGLESQINRIGARLDQAEERFDTPIQSIQANLSQLYESLESSRSTTIQAAEQAAVAAAQKILANSSGAGTNTDAAEAIAALEHSLTEIKSQSGVTDRQTQETLEAVHDTLERVIERLTKLEGAGADKTGAPSALPAAFAPFEENAYDDFRLPPLPDVPPMESAAPEPGSKIASDGATDDGAPGDGTDKTARLAATPLAAGGDDGAAEPEFARAYDDSESGFSRNGDFIAAARRAAQAAAHEENAKDGGTSSEKNQPALIPIGKSKKRTLLYAVAALFLAVGALSVSGILAPGDNSGSNSPTTTGSIPEADDGQSEITTPKAFSYVPDLTGLQNAPGLQLDTGGKGLIIEMVTPAAVTPHFAPTGLGQEDSGQFASTSPIAEQSGPAPEIMLAPSKSTAFAPVKAKGPGSKPVKPAAKSATAPIFELPPAAIGSEALRNAAAAGNAAAQFVVGANFADGRAGPANNAGAAIWYQRAAAQGHPPAQYRLGTLYEKGRGVEKDINTARTWYERAAASGNRKAMHNLAVLLAGTSLGQPDFSRAARWFLKAAEMGLADSQFNLGILHERGLGVQADPAKAYKWFRIAAAAGDTDAQTRGVRLESALPAGILARTRAEVAAWRPKAPDPAANAVTSAPSKWAGGAATPAAAASATGDQGQLYIARVQRLLIELGYDPGPNDGLDGPKTRQAIKIFERERGLPVTGRAIIGVVKALEAATG</sequence>
<feature type="compositionally biased region" description="Low complexity" evidence="2">
    <location>
        <begin position="49"/>
        <end position="65"/>
    </location>
</feature>
<protein>
    <submittedName>
        <fullName evidence="4">TPR repeat, SEL1 subfamily</fullName>
    </submittedName>
</protein>
<feature type="compositionally biased region" description="Basic and acidic residues" evidence="2">
    <location>
        <begin position="15"/>
        <end position="25"/>
    </location>
</feature>
<evidence type="ECO:0000256" key="1">
    <source>
        <dbReference type="SAM" id="Coils"/>
    </source>
</evidence>
<organism evidence="4">
    <name type="scientific">hydrothermal vent metagenome</name>
    <dbReference type="NCBI Taxonomy" id="652676"/>
    <lineage>
        <taxon>unclassified sequences</taxon>
        <taxon>metagenomes</taxon>
        <taxon>ecological metagenomes</taxon>
    </lineage>
</organism>
<reference evidence="4" key="1">
    <citation type="submission" date="2018-06" db="EMBL/GenBank/DDBJ databases">
        <authorList>
            <person name="Zhirakovskaya E."/>
        </authorList>
    </citation>
    <scope>NUCLEOTIDE SEQUENCE</scope>
</reference>
<dbReference type="InterPro" id="IPR036366">
    <property type="entry name" value="PGBDSf"/>
</dbReference>
<dbReference type="PANTHER" id="PTHR11102:SF160">
    <property type="entry name" value="ERAD-ASSOCIATED E3 UBIQUITIN-PROTEIN LIGASE COMPONENT HRD3"/>
    <property type="match status" value="1"/>
</dbReference>
<dbReference type="SUPFAM" id="SSF81901">
    <property type="entry name" value="HCP-like"/>
    <property type="match status" value="1"/>
</dbReference>
<dbReference type="InterPro" id="IPR006597">
    <property type="entry name" value="Sel1-like"/>
</dbReference>
<feature type="compositionally biased region" description="Basic residues" evidence="2">
    <location>
        <begin position="66"/>
        <end position="76"/>
    </location>
</feature>
<dbReference type="Gene3D" id="1.25.40.10">
    <property type="entry name" value="Tetratricopeptide repeat domain"/>
    <property type="match status" value="1"/>
</dbReference>
<evidence type="ECO:0000256" key="2">
    <source>
        <dbReference type="SAM" id="MobiDB-lite"/>
    </source>
</evidence>
<evidence type="ECO:0000259" key="3">
    <source>
        <dbReference type="Pfam" id="PF01471"/>
    </source>
</evidence>
<feature type="region of interest" description="Disordered" evidence="2">
    <location>
        <begin position="756"/>
        <end position="780"/>
    </location>
</feature>
<dbReference type="PANTHER" id="PTHR11102">
    <property type="entry name" value="SEL-1-LIKE PROTEIN"/>
    <property type="match status" value="1"/>
</dbReference>
<dbReference type="Pfam" id="PF01471">
    <property type="entry name" value="PG_binding_1"/>
    <property type="match status" value="1"/>
</dbReference>
<dbReference type="InterPro" id="IPR050767">
    <property type="entry name" value="Sel1_AlgK"/>
</dbReference>
<dbReference type="SUPFAM" id="SSF47090">
    <property type="entry name" value="PGBD-like"/>
    <property type="match status" value="1"/>
</dbReference>
<dbReference type="Gene3D" id="1.20.1270.70">
    <property type="entry name" value="Designed single chain three-helix bundle"/>
    <property type="match status" value="1"/>
</dbReference>
<proteinExistence type="predicted"/>
<feature type="compositionally biased region" description="Low complexity" evidence="2">
    <location>
        <begin position="760"/>
        <end position="771"/>
    </location>
</feature>
<evidence type="ECO:0000313" key="4">
    <source>
        <dbReference type="EMBL" id="VAW13444.1"/>
    </source>
</evidence>
<keyword evidence="1" id="KW-0175">Coiled coil</keyword>
<dbReference type="SMART" id="SM00671">
    <property type="entry name" value="SEL1"/>
    <property type="match status" value="4"/>
</dbReference>
<feature type="coiled-coil region" evidence="1">
    <location>
        <begin position="359"/>
        <end position="486"/>
    </location>
</feature>
<dbReference type="InterPro" id="IPR036365">
    <property type="entry name" value="PGBD-like_sf"/>
</dbReference>
<dbReference type="EMBL" id="UOEM01000061">
    <property type="protein sequence ID" value="VAW13444.1"/>
    <property type="molecule type" value="Genomic_DNA"/>
</dbReference>
<dbReference type="Pfam" id="PF08238">
    <property type="entry name" value="Sel1"/>
    <property type="match status" value="4"/>
</dbReference>
<feature type="domain" description="Peptidoglycan binding-like" evidence="3">
    <location>
        <begin position="1126"/>
        <end position="1168"/>
    </location>
</feature>
<dbReference type="InterPro" id="IPR002477">
    <property type="entry name" value="Peptidoglycan-bd-like"/>
</dbReference>
<accession>A0A3B0TY21</accession>
<dbReference type="InterPro" id="IPR011990">
    <property type="entry name" value="TPR-like_helical_dom_sf"/>
</dbReference>